<feature type="domain" description="C-type lectin" evidence="3">
    <location>
        <begin position="82"/>
        <end position="196"/>
    </location>
</feature>
<name>A0A674MAP7_TAKRU</name>
<dbReference type="FunCoup" id="A0A674MAP7">
    <property type="interactions" value="293"/>
</dbReference>
<dbReference type="PANTHER" id="PTHR22803">
    <property type="entry name" value="MANNOSE, PHOSPHOLIPASE, LECTIN RECEPTOR RELATED"/>
    <property type="match status" value="1"/>
</dbReference>
<reference evidence="4" key="2">
    <citation type="submission" date="2025-08" db="UniProtKB">
        <authorList>
            <consortium name="Ensembl"/>
        </authorList>
    </citation>
    <scope>IDENTIFICATION</scope>
</reference>
<evidence type="ECO:0000313" key="4">
    <source>
        <dbReference type="Ensembl" id="ENSTRUP00000058481.1"/>
    </source>
</evidence>
<evidence type="ECO:0000256" key="2">
    <source>
        <dbReference type="ARBA" id="ARBA00023157"/>
    </source>
</evidence>
<dbReference type="InterPro" id="IPR050111">
    <property type="entry name" value="C-type_lectin/snaclec_domain"/>
</dbReference>
<proteinExistence type="predicted"/>
<reference evidence="4" key="3">
    <citation type="submission" date="2025-09" db="UniProtKB">
        <authorList>
            <consortium name="Ensembl"/>
        </authorList>
    </citation>
    <scope>IDENTIFICATION</scope>
</reference>
<protein>
    <recommendedName>
        <fullName evidence="3">C-type lectin domain-containing protein</fullName>
    </recommendedName>
</protein>
<dbReference type="PROSITE" id="PS50041">
    <property type="entry name" value="C_TYPE_LECTIN_2"/>
    <property type="match status" value="1"/>
</dbReference>
<sequence>MFRKNVTTLLIFCSNSGRNLHRVIGVSFGLLCVLQADVSSCSLSFLSLNCRSASLTCPCFLSLYFVTFITTDPYFQQGWFHFQKSLYYISSVKNTWHLSREYCLQEGADLAIINSRAEQAFLENFKMTLWIGLMEQRSERTWRWVDGTPLTESYWSLGEPNNYEGRQEQCVEQIDREDKKGWNDLVCEFSNFYMCEKRIFP</sequence>
<dbReference type="Gene3D" id="3.10.100.10">
    <property type="entry name" value="Mannose-Binding Protein A, subunit A"/>
    <property type="match status" value="1"/>
</dbReference>
<dbReference type="CDD" id="cd03590">
    <property type="entry name" value="CLECT_DC-SIGN_like"/>
    <property type="match status" value="1"/>
</dbReference>
<dbReference type="AlphaFoldDB" id="A0A674MAP7"/>
<evidence type="ECO:0000259" key="3">
    <source>
        <dbReference type="PROSITE" id="PS50041"/>
    </source>
</evidence>
<dbReference type="OMA" id="PLANFRW"/>
<dbReference type="GO" id="GO:0030246">
    <property type="term" value="F:carbohydrate binding"/>
    <property type="evidence" value="ECO:0007669"/>
    <property type="project" value="UniProtKB-KW"/>
</dbReference>
<evidence type="ECO:0000256" key="1">
    <source>
        <dbReference type="ARBA" id="ARBA00022734"/>
    </source>
</evidence>
<evidence type="ECO:0000313" key="5">
    <source>
        <dbReference type="Proteomes" id="UP000005226"/>
    </source>
</evidence>
<dbReference type="InterPro" id="IPR016187">
    <property type="entry name" value="CTDL_fold"/>
</dbReference>
<dbReference type="Ensembl" id="ENSTRUT00000073085.1">
    <property type="protein sequence ID" value="ENSTRUP00000058481.1"/>
    <property type="gene ID" value="ENSTRUG00000026605.1"/>
</dbReference>
<dbReference type="InParanoid" id="A0A674MAP7"/>
<dbReference type="InterPro" id="IPR016186">
    <property type="entry name" value="C-type_lectin-like/link_sf"/>
</dbReference>
<accession>A0A674MAP7</accession>
<dbReference type="Proteomes" id="UP000005226">
    <property type="component" value="Chromosome 17"/>
</dbReference>
<keyword evidence="5" id="KW-1185">Reference proteome</keyword>
<dbReference type="SUPFAM" id="SSF56436">
    <property type="entry name" value="C-type lectin-like"/>
    <property type="match status" value="1"/>
</dbReference>
<dbReference type="Pfam" id="PF00059">
    <property type="entry name" value="Lectin_C"/>
    <property type="match status" value="1"/>
</dbReference>
<dbReference type="InterPro" id="IPR018378">
    <property type="entry name" value="C-type_lectin_CS"/>
</dbReference>
<reference evidence="4 5" key="1">
    <citation type="journal article" date="2011" name="Genome Biol. Evol.">
        <title>Integration of the genetic map and genome assembly of fugu facilitates insights into distinct features of genome evolution in teleosts and mammals.</title>
        <authorList>
            <person name="Kai W."/>
            <person name="Kikuchi K."/>
            <person name="Tohari S."/>
            <person name="Chew A.K."/>
            <person name="Tay A."/>
            <person name="Fujiwara A."/>
            <person name="Hosoya S."/>
            <person name="Suetake H."/>
            <person name="Naruse K."/>
            <person name="Brenner S."/>
            <person name="Suzuki Y."/>
            <person name="Venkatesh B."/>
        </authorList>
    </citation>
    <scope>NUCLEOTIDE SEQUENCE [LARGE SCALE GENOMIC DNA]</scope>
</reference>
<dbReference type="InterPro" id="IPR001304">
    <property type="entry name" value="C-type_lectin-like"/>
</dbReference>
<keyword evidence="2" id="KW-1015">Disulfide bond</keyword>
<organism evidence="4 5">
    <name type="scientific">Takifugu rubripes</name>
    <name type="common">Japanese pufferfish</name>
    <name type="synonym">Fugu rubripes</name>
    <dbReference type="NCBI Taxonomy" id="31033"/>
    <lineage>
        <taxon>Eukaryota</taxon>
        <taxon>Metazoa</taxon>
        <taxon>Chordata</taxon>
        <taxon>Craniata</taxon>
        <taxon>Vertebrata</taxon>
        <taxon>Euteleostomi</taxon>
        <taxon>Actinopterygii</taxon>
        <taxon>Neopterygii</taxon>
        <taxon>Teleostei</taxon>
        <taxon>Neoteleostei</taxon>
        <taxon>Acanthomorphata</taxon>
        <taxon>Eupercaria</taxon>
        <taxon>Tetraodontiformes</taxon>
        <taxon>Tetradontoidea</taxon>
        <taxon>Tetraodontidae</taxon>
        <taxon>Takifugu</taxon>
    </lineage>
</organism>
<dbReference type="SMART" id="SM00034">
    <property type="entry name" value="CLECT"/>
    <property type="match status" value="1"/>
</dbReference>
<dbReference type="GeneTree" id="ENSGT01020000230338"/>
<keyword evidence="1" id="KW-0430">Lectin</keyword>
<dbReference type="PROSITE" id="PS00615">
    <property type="entry name" value="C_TYPE_LECTIN_1"/>
    <property type="match status" value="1"/>
</dbReference>
<dbReference type="InterPro" id="IPR033989">
    <property type="entry name" value="CD209-like_CTLD"/>
</dbReference>